<protein>
    <recommendedName>
        <fullName evidence="4">phosphoglycolate phosphatase</fullName>
        <ecNumber evidence="4">3.1.3.18</ecNumber>
    </recommendedName>
</protein>
<dbReference type="AlphaFoldDB" id="A0AAX1EZV3"/>
<comment type="similarity">
    <text evidence="3">Belongs to the HAD-like hydrolase superfamily. CbbY/CbbZ/Gph/YieH family.</text>
</comment>
<dbReference type="InterPro" id="IPR023214">
    <property type="entry name" value="HAD_sf"/>
</dbReference>
<dbReference type="PANTHER" id="PTHR43434">
    <property type="entry name" value="PHOSPHOGLYCOLATE PHOSPHATASE"/>
    <property type="match status" value="1"/>
</dbReference>
<dbReference type="GO" id="GO:0006281">
    <property type="term" value="P:DNA repair"/>
    <property type="evidence" value="ECO:0007669"/>
    <property type="project" value="TreeGrafter"/>
</dbReference>
<dbReference type="Proteomes" id="UP000314901">
    <property type="component" value="Chromosome"/>
</dbReference>
<evidence type="ECO:0000313" key="6">
    <source>
        <dbReference type="Proteomes" id="UP000314901"/>
    </source>
</evidence>
<evidence type="ECO:0000256" key="2">
    <source>
        <dbReference type="ARBA" id="ARBA00004818"/>
    </source>
</evidence>
<accession>A0AAX1EZV3</accession>
<comment type="catalytic activity">
    <reaction evidence="1">
        <text>2-phosphoglycolate + H2O = glycolate + phosphate</text>
        <dbReference type="Rhea" id="RHEA:14369"/>
        <dbReference type="ChEBI" id="CHEBI:15377"/>
        <dbReference type="ChEBI" id="CHEBI:29805"/>
        <dbReference type="ChEBI" id="CHEBI:43474"/>
        <dbReference type="ChEBI" id="CHEBI:58033"/>
        <dbReference type="EC" id="3.1.3.18"/>
    </reaction>
</comment>
<proteinExistence type="inferred from homology"/>
<dbReference type="Gene3D" id="1.10.150.240">
    <property type="entry name" value="Putative phosphatase, domain 2"/>
    <property type="match status" value="1"/>
</dbReference>
<evidence type="ECO:0000256" key="3">
    <source>
        <dbReference type="ARBA" id="ARBA00006171"/>
    </source>
</evidence>
<dbReference type="PANTHER" id="PTHR43434:SF1">
    <property type="entry name" value="PHOSPHOGLYCOLATE PHOSPHATASE"/>
    <property type="match status" value="1"/>
</dbReference>
<dbReference type="InterPro" id="IPR050155">
    <property type="entry name" value="HAD-like_hydrolase_sf"/>
</dbReference>
<comment type="pathway">
    <text evidence="2">Organic acid metabolism; glycolate biosynthesis; glycolate from 2-phosphoglycolate: step 1/1.</text>
</comment>
<gene>
    <name evidence="5" type="ORF">FIT94_04795</name>
</gene>
<dbReference type="InterPro" id="IPR036412">
    <property type="entry name" value="HAD-like_sf"/>
</dbReference>
<dbReference type="Gene3D" id="3.40.50.1000">
    <property type="entry name" value="HAD superfamily/HAD-like"/>
    <property type="match status" value="1"/>
</dbReference>
<dbReference type="GO" id="GO:0008967">
    <property type="term" value="F:phosphoglycolate phosphatase activity"/>
    <property type="evidence" value="ECO:0007669"/>
    <property type="project" value="UniProtKB-EC"/>
</dbReference>
<dbReference type="InterPro" id="IPR023198">
    <property type="entry name" value="PGP-like_dom2"/>
</dbReference>
<dbReference type="CDD" id="cd01427">
    <property type="entry name" value="HAD_like"/>
    <property type="match status" value="1"/>
</dbReference>
<keyword evidence="5" id="KW-0378">Hydrolase</keyword>
<dbReference type="SFLD" id="SFLDS00003">
    <property type="entry name" value="Haloacid_Dehalogenase"/>
    <property type="match status" value="1"/>
</dbReference>
<dbReference type="SFLD" id="SFLDG01129">
    <property type="entry name" value="C1.5:_HAD__Beta-PGM__Phosphata"/>
    <property type="match status" value="1"/>
</dbReference>
<dbReference type="EC" id="3.1.3.18" evidence="4"/>
<dbReference type="Pfam" id="PF13419">
    <property type="entry name" value="HAD_2"/>
    <property type="match status" value="1"/>
</dbReference>
<dbReference type="SUPFAM" id="SSF56784">
    <property type="entry name" value="HAD-like"/>
    <property type="match status" value="1"/>
</dbReference>
<organism evidence="5 6">
    <name type="scientific">Candidatus Methylopumilus universalis</name>
    <dbReference type="NCBI Taxonomy" id="2588536"/>
    <lineage>
        <taxon>Bacteria</taxon>
        <taxon>Pseudomonadati</taxon>
        <taxon>Pseudomonadota</taxon>
        <taxon>Betaproteobacteria</taxon>
        <taxon>Nitrosomonadales</taxon>
        <taxon>Methylophilaceae</taxon>
        <taxon>Candidatus Methylopumilus</taxon>
    </lineage>
</organism>
<evidence type="ECO:0000256" key="1">
    <source>
        <dbReference type="ARBA" id="ARBA00000830"/>
    </source>
</evidence>
<evidence type="ECO:0000313" key="5">
    <source>
        <dbReference type="EMBL" id="QDC41368.1"/>
    </source>
</evidence>
<dbReference type="EMBL" id="CP040953">
    <property type="protein sequence ID" value="QDC41368.1"/>
    <property type="molecule type" value="Genomic_DNA"/>
</dbReference>
<reference evidence="5 6" key="1">
    <citation type="journal article" date="2019" name="ISME J.">
        <title>Evolution in action: habitat transition from sediment to the pelagial leads to genome streamlining in Methylophilaceae.</title>
        <authorList>
            <person name="Salcher M."/>
            <person name="Schaefle D."/>
            <person name="Kaspar M."/>
            <person name="Neuenschwander S.M."/>
            <person name="Ghai R."/>
        </authorList>
    </citation>
    <scope>NUCLEOTIDE SEQUENCE [LARGE SCALE GENOMIC DNA]</scope>
    <source>
        <strain evidence="5 6">MMS-RVI-51</strain>
    </source>
</reference>
<sequence length="220" mass="25662">MMLPISQYKTILFDCDGVVLNSNFLKIEAYRLTALEFGASEEDAMRLVNHHIEYTGISRNIKFAYFLETILKKPADESAMNHLLRQLNIEVERLLENCDIAEGLENLREKTKQAHWMIVSGGDQEEIIRLFSRKSLLKYFDVGIFGSPDSKEEIVARELKKSTGQAPALFIGDSKYDYQVAKKNNLDFIFLSDWTNFFEWKHFCEENKIEVYQKLDDLNR</sequence>
<dbReference type="InterPro" id="IPR041492">
    <property type="entry name" value="HAD_2"/>
</dbReference>
<evidence type="ECO:0000256" key="4">
    <source>
        <dbReference type="ARBA" id="ARBA00013078"/>
    </source>
</evidence>
<name>A0AAX1EZV3_9PROT</name>
<dbReference type="KEGG" id="muv:FIT94_04795"/>